<evidence type="ECO:0000313" key="10">
    <source>
        <dbReference type="EMBL" id="BAU55876.1"/>
    </source>
</evidence>
<evidence type="ECO:0000313" key="11">
    <source>
        <dbReference type="Proteomes" id="UP000218263"/>
    </source>
</evidence>
<dbReference type="InterPro" id="IPR012334">
    <property type="entry name" value="Pectin_lyas_fold"/>
</dbReference>
<name>A0A0X8X5A9_9SPHI</name>
<feature type="domain" description="Right handed beta helix" evidence="9">
    <location>
        <begin position="222"/>
        <end position="398"/>
    </location>
</feature>
<evidence type="ECO:0000256" key="5">
    <source>
        <dbReference type="ARBA" id="ARBA00022729"/>
    </source>
</evidence>
<proteinExistence type="inferred from homology"/>
<dbReference type="Gene3D" id="2.160.20.10">
    <property type="entry name" value="Single-stranded right-handed beta-helix, Pectin lyase-like"/>
    <property type="match status" value="1"/>
</dbReference>
<dbReference type="InterPro" id="IPR006626">
    <property type="entry name" value="PbH1"/>
</dbReference>
<sequence>MILKKYLLGSFAALCAIFFIGAKTVAQHKKADYTKYYVSNSGNDNNPGTIDAPFQTIQKINSLNLKPHSIVYFKAGETFKGKLIIRMDQAEARDQWIAFSSYGDGKATLNADSGRAISIYKSANVVVRNLKLTGLGRKTGNRENGLAIINSENIKVDNMDISGFQKSGLLIDSSSSVYCDGVFVRDNGSAGITVEGRNSKKDSRNIKIFDCRAENNPGDPTKLDNHSGNGIVVGHCTKVTIEACTATNNGWDMPRIGNGPVGIWCYEADSVTIRHCLSYNNKTSKGGADGGGFDFDGGTTNSIIENCFSYGNQGSGFCIFQYWGASPWHDNIIRNNVSENDGTVSDSQAGLYIWNSSDDPKQFYNCKVYGNIVYNTKVAAISFSDKSENGGFDFYHNVFVGKDSLIKGRDILGKCKFEGNDWWSLKSGFNAWGIKSFKAWTIKYHQERKNENLIGWNINPDFINPDLRAFKEIGKLNSFRGYLFSKKSTLKKHFGGNLQPADFLARANLW</sequence>
<dbReference type="InterPro" id="IPR011050">
    <property type="entry name" value="Pectin_lyase_fold/virulence"/>
</dbReference>
<comment type="subcellular location">
    <subcellularLocation>
        <location evidence="2">Secreted</location>
    </subcellularLocation>
</comment>
<evidence type="ECO:0000256" key="4">
    <source>
        <dbReference type="ARBA" id="ARBA00022723"/>
    </source>
</evidence>
<evidence type="ECO:0000256" key="8">
    <source>
        <dbReference type="ARBA" id="ARBA00038263"/>
    </source>
</evidence>
<comment type="cofactor">
    <cofactor evidence="1">
        <name>Ca(2+)</name>
        <dbReference type="ChEBI" id="CHEBI:29108"/>
    </cofactor>
</comment>
<keyword evidence="4" id="KW-0479">Metal-binding</keyword>
<dbReference type="GO" id="GO:0016837">
    <property type="term" value="F:carbon-oxygen lyase activity, acting on polysaccharides"/>
    <property type="evidence" value="ECO:0007669"/>
    <property type="project" value="TreeGrafter"/>
</dbReference>
<dbReference type="EMBL" id="AP017313">
    <property type="protein sequence ID" value="BAU55876.1"/>
    <property type="molecule type" value="Genomic_DNA"/>
</dbReference>
<keyword evidence="5" id="KW-0732">Signal</keyword>
<keyword evidence="7" id="KW-0456">Lyase</keyword>
<dbReference type="InterPro" id="IPR039448">
    <property type="entry name" value="Beta_helix"/>
</dbReference>
<evidence type="ECO:0000256" key="7">
    <source>
        <dbReference type="ARBA" id="ARBA00023239"/>
    </source>
</evidence>
<protein>
    <recommendedName>
        <fullName evidence="9">Right handed beta helix domain-containing protein</fullName>
    </recommendedName>
</protein>
<keyword evidence="3" id="KW-0964">Secreted</keyword>
<dbReference type="SMART" id="SM00710">
    <property type="entry name" value="PbH1"/>
    <property type="match status" value="8"/>
</dbReference>
<accession>A0A0X8X5A9</accession>
<dbReference type="InterPro" id="IPR052052">
    <property type="entry name" value="Polysaccharide_Lyase_9"/>
</dbReference>
<organism evidence="10 11">
    <name type="scientific">Mucilaginibacter gotjawali</name>
    <dbReference type="NCBI Taxonomy" id="1550579"/>
    <lineage>
        <taxon>Bacteria</taxon>
        <taxon>Pseudomonadati</taxon>
        <taxon>Bacteroidota</taxon>
        <taxon>Sphingobacteriia</taxon>
        <taxon>Sphingobacteriales</taxon>
        <taxon>Sphingobacteriaceae</taxon>
        <taxon>Mucilaginibacter</taxon>
    </lineage>
</organism>
<dbReference type="OrthoDB" id="3333873at2"/>
<comment type="similarity">
    <text evidence="8">Belongs to the polysaccharide lyase 9 family.</text>
</comment>
<evidence type="ECO:0000256" key="2">
    <source>
        <dbReference type="ARBA" id="ARBA00004613"/>
    </source>
</evidence>
<dbReference type="RefSeq" id="WP_096354366.1">
    <property type="nucleotide sequence ID" value="NZ_AP017313.1"/>
</dbReference>
<dbReference type="GO" id="GO:0005576">
    <property type="term" value="C:extracellular region"/>
    <property type="evidence" value="ECO:0007669"/>
    <property type="project" value="UniProtKB-SubCell"/>
</dbReference>
<gene>
    <name evidence="10" type="ORF">MgSA37_04068</name>
</gene>
<evidence type="ECO:0000256" key="3">
    <source>
        <dbReference type="ARBA" id="ARBA00022525"/>
    </source>
</evidence>
<reference evidence="10 11" key="1">
    <citation type="submission" date="2015-12" db="EMBL/GenBank/DDBJ databases">
        <title>Genome sequence of Mucilaginibacter gotjawali.</title>
        <authorList>
            <person name="Lee J.S."/>
            <person name="Lee K.C."/>
            <person name="Kim K.K."/>
            <person name="Lee B.W."/>
        </authorList>
    </citation>
    <scope>NUCLEOTIDE SEQUENCE [LARGE SCALE GENOMIC DNA]</scope>
    <source>
        <strain evidence="10 11">SA3-7</strain>
    </source>
</reference>
<dbReference type="AlphaFoldDB" id="A0A0X8X5A9"/>
<evidence type="ECO:0000256" key="6">
    <source>
        <dbReference type="ARBA" id="ARBA00022837"/>
    </source>
</evidence>
<keyword evidence="6" id="KW-0106">Calcium</keyword>
<evidence type="ECO:0000256" key="1">
    <source>
        <dbReference type="ARBA" id="ARBA00001913"/>
    </source>
</evidence>
<dbReference type="PANTHER" id="PTHR40088">
    <property type="entry name" value="PECTATE LYASE (EUROFUNG)"/>
    <property type="match status" value="1"/>
</dbReference>
<dbReference type="Proteomes" id="UP000218263">
    <property type="component" value="Chromosome"/>
</dbReference>
<dbReference type="KEGG" id="mgot:MgSA37_04068"/>
<keyword evidence="11" id="KW-1185">Reference proteome</keyword>
<dbReference type="SUPFAM" id="SSF51126">
    <property type="entry name" value="Pectin lyase-like"/>
    <property type="match status" value="1"/>
</dbReference>
<feature type="domain" description="Right handed beta helix" evidence="9">
    <location>
        <begin position="109"/>
        <end position="220"/>
    </location>
</feature>
<evidence type="ECO:0000259" key="9">
    <source>
        <dbReference type="Pfam" id="PF13229"/>
    </source>
</evidence>
<dbReference type="PANTHER" id="PTHR40088:SF1">
    <property type="entry name" value="PECTATE LYASE PEL9"/>
    <property type="match status" value="1"/>
</dbReference>
<dbReference type="Pfam" id="PF13229">
    <property type="entry name" value="Beta_helix"/>
    <property type="match status" value="2"/>
</dbReference>
<dbReference type="GO" id="GO:0046872">
    <property type="term" value="F:metal ion binding"/>
    <property type="evidence" value="ECO:0007669"/>
    <property type="project" value="UniProtKB-KW"/>
</dbReference>